<dbReference type="EMBL" id="BARW01006637">
    <property type="protein sequence ID" value="GAI78698.1"/>
    <property type="molecule type" value="Genomic_DNA"/>
</dbReference>
<reference evidence="1" key="1">
    <citation type="journal article" date="2014" name="Front. Microbiol.">
        <title>High frequency of phylogenetically diverse reductive dehalogenase-homologous genes in deep subseafloor sedimentary metagenomes.</title>
        <authorList>
            <person name="Kawai M."/>
            <person name="Futagami T."/>
            <person name="Toyoda A."/>
            <person name="Takaki Y."/>
            <person name="Nishi S."/>
            <person name="Hori S."/>
            <person name="Arai W."/>
            <person name="Tsubouchi T."/>
            <person name="Morono Y."/>
            <person name="Uchiyama I."/>
            <person name="Ito T."/>
            <person name="Fujiyama A."/>
            <person name="Inagaki F."/>
            <person name="Takami H."/>
        </authorList>
    </citation>
    <scope>NUCLEOTIDE SEQUENCE</scope>
    <source>
        <strain evidence="1">Expedition CK06-06</strain>
    </source>
</reference>
<sequence length="32" mass="3478">ALYLKGKGLRIFADGIEIANSDRLTSIKCTLP</sequence>
<dbReference type="AlphaFoldDB" id="X1RDQ1"/>
<feature type="non-terminal residue" evidence="1">
    <location>
        <position position="1"/>
    </location>
</feature>
<gene>
    <name evidence="1" type="ORF">S12H4_13944</name>
</gene>
<organism evidence="1">
    <name type="scientific">marine sediment metagenome</name>
    <dbReference type="NCBI Taxonomy" id="412755"/>
    <lineage>
        <taxon>unclassified sequences</taxon>
        <taxon>metagenomes</taxon>
        <taxon>ecological metagenomes</taxon>
    </lineage>
</organism>
<name>X1RDQ1_9ZZZZ</name>
<accession>X1RDQ1</accession>
<protein>
    <submittedName>
        <fullName evidence="1">Uncharacterized protein</fullName>
    </submittedName>
</protein>
<evidence type="ECO:0000313" key="1">
    <source>
        <dbReference type="EMBL" id="GAI78698.1"/>
    </source>
</evidence>
<proteinExistence type="predicted"/>
<comment type="caution">
    <text evidence="1">The sequence shown here is derived from an EMBL/GenBank/DDBJ whole genome shotgun (WGS) entry which is preliminary data.</text>
</comment>